<protein>
    <submittedName>
        <fullName evidence="1">Uncharacterized protein</fullName>
    </submittedName>
</protein>
<reference evidence="1" key="1">
    <citation type="submission" date="2021-11" db="EMBL/GenBank/DDBJ databases">
        <authorList>
            <person name="Schell T."/>
        </authorList>
    </citation>
    <scope>NUCLEOTIDE SEQUENCE</scope>
    <source>
        <strain evidence="1">M5</strain>
    </source>
</reference>
<comment type="caution">
    <text evidence="1">The sequence shown here is derived from an EMBL/GenBank/DDBJ whole genome shotgun (WGS) entry which is preliminary data.</text>
</comment>
<organism evidence="1 2">
    <name type="scientific">Daphnia galeata</name>
    <dbReference type="NCBI Taxonomy" id="27404"/>
    <lineage>
        <taxon>Eukaryota</taxon>
        <taxon>Metazoa</taxon>
        <taxon>Ecdysozoa</taxon>
        <taxon>Arthropoda</taxon>
        <taxon>Crustacea</taxon>
        <taxon>Branchiopoda</taxon>
        <taxon>Diplostraca</taxon>
        <taxon>Cladocera</taxon>
        <taxon>Anomopoda</taxon>
        <taxon>Daphniidae</taxon>
        <taxon>Daphnia</taxon>
    </lineage>
</organism>
<keyword evidence="2" id="KW-1185">Reference proteome</keyword>
<dbReference type="Proteomes" id="UP000789390">
    <property type="component" value="Unassembled WGS sequence"/>
</dbReference>
<accession>A0A8J2WLC5</accession>
<dbReference type="EMBL" id="CAKKLH010000109">
    <property type="protein sequence ID" value="CAH0103319.1"/>
    <property type="molecule type" value="Genomic_DNA"/>
</dbReference>
<evidence type="ECO:0000313" key="1">
    <source>
        <dbReference type="EMBL" id="CAH0103319.1"/>
    </source>
</evidence>
<proteinExistence type="predicted"/>
<gene>
    <name evidence="1" type="ORF">DGAL_LOCUS5886</name>
</gene>
<evidence type="ECO:0000313" key="2">
    <source>
        <dbReference type="Proteomes" id="UP000789390"/>
    </source>
</evidence>
<dbReference type="AlphaFoldDB" id="A0A8J2WLC5"/>
<name>A0A8J2WLC5_9CRUS</name>
<sequence length="80" mass="9278">MCKTLRLRGRKMEENVTPIYPERNSAAYRLFFLISMNQPGASSTVAHHLLSQSRKGSKGFCKEKYLRTDEKVEDDVREQV</sequence>